<organism evidence="5 6">
    <name type="scientific">Humitalea rosea</name>
    <dbReference type="NCBI Taxonomy" id="990373"/>
    <lineage>
        <taxon>Bacteria</taxon>
        <taxon>Pseudomonadati</taxon>
        <taxon>Pseudomonadota</taxon>
        <taxon>Alphaproteobacteria</taxon>
        <taxon>Acetobacterales</taxon>
        <taxon>Roseomonadaceae</taxon>
        <taxon>Humitalea</taxon>
    </lineage>
</organism>
<keyword evidence="3" id="KW-0949">S-adenosyl-L-methionine</keyword>
<dbReference type="PROSITE" id="PS01184">
    <property type="entry name" value="UBIE_2"/>
    <property type="match status" value="1"/>
</dbReference>
<sequence length="406" mass="44409">MSATDLPASVFRPDGSIDVRKLIDVFDEAEHARRADQYFADRDLTQPDFFKPLGHIAHAEQMLYKLRAALQLLEPFPSAEVLDFGTGLGWLSRVLARLGMRVYACDIAASALRLSEAFTLKREPELADRISYHMLDGPKIPLPDNSIDRIFSYDALHHVPRYEPVLREMARVLRPGGLAVFVEPSDLHSQSQASQAEMRSFGVIENDVDIFALAEMGAAHGFIPGEVAVTLSKVPTLDFNTFRAEVARTRSGQMPDQPVIRQVFAAVDPNISNLRVFSLRYGEAPKDSRAIPHGETGVGTIAITALRRAPEGVVAELRVTNTGPYRWIASGTAPGSVNIGAMLRTADGSINRNWRRMPVPVEALSPGGSATCRLVLPDSPQTAGIAFDLVAEHICWFGADVEQGLS</sequence>
<dbReference type="Proteomes" id="UP000249688">
    <property type="component" value="Unassembled WGS sequence"/>
</dbReference>
<dbReference type="CDD" id="cd02440">
    <property type="entry name" value="AdoMet_MTases"/>
    <property type="match status" value="1"/>
</dbReference>
<dbReference type="RefSeq" id="WP_111400505.1">
    <property type="nucleotide sequence ID" value="NZ_QKYU01000042.1"/>
</dbReference>
<evidence type="ECO:0000256" key="3">
    <source>
        <dbReference type="ARBA" id="ARBA00022691"/>
    </source>
</evidence>
<feature type="domain" description="Methyltransferase type 11" evidence="4">
    <location>
        <begin position="82"/>
        <end position="181"/>
    </location>
</feature>
<proteinExistence type="predicted"/>
<dbReference type="PANTHER" id="PTHR43591">
    <property type="entry name" value="METHYLTRANSFERASE"/>
    <property type="match status" value="1"/>
</dbReference>
<name>A0A2W7IG30_9PROT</name>
<reference evidence="5 6" key="1">
    <citation type="submission" date="2018-06" db="EMBL/GenBank/DDBJ databases">
        <title>Genomic Encyclopedia of Archaeal and Bacterial Type Strains, Phase II (KMG-II): from individual species to whole genera.</title>
        <authorList>
            <person name="Goeker M."/>
        </authorList>
    </citation>
    <scope>NUCLEOTIDE SEQUENCE [LARGE SCALE GENOMIC DNA]</scope>
    <source>
        <strain evidence="5 6">DSM 24525</strain>
    </source>
</reference>
<evidence type="ECO:0000256" key="1">
    <source>
        <dbReference type="ARBA" id="ARBA00022603"/>
    </source>
</evidence>
<accession>A0A2W7IG30</accession>
<dbReference type="InterPro" id="IPR029063">
    <property type="entry name" value="SAM-dependent_MTases_sf"/>
</dbReference>
<dbReference type="InterPro" id="IPR023576">
    <property type="entry name" value="UbiE/COQ5_MeTrFase_CS"/>
</dbReference>
<keyword evidence="2 5" id="KW-0808">Transferase</keyword>
<gene>
    <name evidence="5" type="ORF">C8P66_14220</name>
</gene>
<dbReference type="Pfam" id="PF08241">
    <property type="entry name" value="Methyltransf_11"/>
    <property type="match status" value="1"/>
</dbReference>
<keyword evidence="6" id="KW-1185">Reference proteome</keyword>
<dbReference type="Gene3D" id="3.40.50.150">
    <property type="entry name" value="Vaccinia Virus protein VP39"/>
    <property type="match status" value="1"/>
</dbReference>
<dbReference type="InterPro" id="IPR013216">
    <property type="entry name" value="Methyltransf_11"/>
</dbReference>
<dbReference type="SUPFAM" id="SSF53335">
    <property type="entry name" value="S-adenosyl-L-methionine-dependent methyltransferases"/>
    <property type="match status" value="1"/>
</dbReference>
<dbReference type="EMBL" id="QKYU01000042">
    <property type="protein sequence ID" value="PZW37723.1"/>
    <property type="molecule type" value="Genomic_DNA"/>
</dbReference>
<dbReference type="AlphaFoldDB" id="A0A2W7IG30"/>
<keyword evidence="1 5" id="KW-0489">Methyltransferase</keyword>
<evidence type="ECO:0000313" key="5">
    <source>
        <dbReference type="EMBL" id="PZW37723.1"/>
    </source>
</evidence>
<comment type="caution">
    <text evidence="5">The sequence shown here is derived from an EMBL/GenBank/DDBJ whole genome shotgun (WGS) entry which is preliminary data.</text>
</comment>
<evidence type="ECO:0000259" key="4">
    <source>
        <dbReference type="Pfam" id="PF08241"/>
    </source>
</evidence>
<dbReference type="GO" id="GO:0008757">
    <property type="term" value="F:S-adenosylmethionine-dependent methyltransferase activity"/>
    <property type="evidence" value="ECO:0007669"/>
    <property type="project" value="InterPro"/>
</dbReference>
<protein>
    <submittedName>
        <fullName evidence="5">Methyltransferase family protein</fullName>
    </submittedName>
</protein>
<evidence type="ECO:0000256" key="2">
    <source>
        <dbReference type="ARBA" id="ARBA00022679"/>
    </source>
</evidence>
<evidence type="ECO:0000313" key="6">
    <source>
        <dbReference type="Proteomes" id="UP000249688"/>
    </source>
</evidence>
<dbReference type="OrthoDB" id="7856199at2"/>
<dbReference type="GO" id="GO:0032259">
    <property type="term" value="P:methylation"/>
    <property type="evidence" value="ECO:0007669"/>
    <property type="project" value="UniProtKB-KW"/>
</dbReference>